<feature type="domain" description="Glucose-methanol-choline oxidoreductase N-terminal" evidence="5">
    <location>
        <begin position="320"/>
        <end position="334"/>
    </location>
</feature>
<dbReference type="PANTHER" id="PTHR11552">
    <property type="entry name" value="GLUCOSE-METHANOL-CHOLINE GMC OXIDOREDUCTASE"/>
    <property type="match status" value="1"/>
</dbReference>
<feature type="chain" id="PRO_5003192607" evidence="4">
    <location>
        <begin position="19"/>
        <end position="697"/>
    </location>
</feature>
<dbReference type="PIRSF" id="PIRSF000137">
    <property type="entry name" value="Alcohol_oxidase"/>
    <property type="match status" value="1"/>
</dbReference>
<evidence type="ECO:0000259" key="5">
    <source>
        <dbReference type="PROSITE" id="PS00624"/>
    </source>
</evidence>
<keyword evidence="4" id="KW-0732">Signal</keyword>
<gene>
    <name evidence="6" type="ORF">LEMA_P002540.1</name>
</gene>
<dbReference type="GO" id="GO:0016614">
    <property type="term" value="F:oxidoreductase activity, acting on CH-OH group of donors"/>
    <property type="evidence" value="ECO:0007669"/>
    <property type="project" value="InterPro"/>
</dbReference>
<dbReference type="Proteomes" id="UP000002668">
    <property type="component" value="Genome"/>
</dbReference>
<dbReference type="OMA" id="DYSECVM"/>
<evidence type="ECO:0000256" key="3">
    <source>
        <dbReference type="PIRSR" id="PIRSR000137-1"/>
    </source>
</evidence>
<proteinExistence type="inferred from homology"/>
<evidence type="ECO:0000313" key="6">
    <source>
        <dbReference type="EMBL" id="CBY01467.1"/>
    </source>
</evidence>
<reference evidence="7" key="1">
    <citation type="journal article" date="2011" name="Nat. Commun.">
        <title>Effector diversification within compartments of the Leptosphaeria maculans genome affected by Repeat-Induced Point mutations.</title>
        <authorList>
            <person name="Rouxel T."/>
            <person name="Grandaubert J."/>
            <person name="Hane J.K."/>
            <person name="Hoede C."/>
            <person name="van de Wouw A.P."/>
            <person name="Couloux A."/>
            <person name="Dominguez V."/>
            <person name="Anthouard V."/>
            <person name="Bally P."/>
            <person name="Bourras S."/>
            <person name="Cozijnsen A.J."/>
            <person name="Ciuffetti L.M."/>
            <person name="Degrave A."/>
            <person name="Dilmaghani A."/>
            <person name="Duret L."/>
            <person name="Fudal I."/>
            <person name="Goodwin S.B."/>
            <person name="Gout L."/>
            <person name="Glaser N."/>
            <person name="Linglin J."/>
            <person name="Kema G.H.J."/>
            <person name="Lapalu N."/>
            <person name="Lawrence C.B."/>
            <person name="May K."/>
            <person name="Meyer M."/>
            <person name="Ollivier B."/>
            <person name="Poulain J."/>
            <person name="Schoch C.L."/>
            <person name="Simon A."/>
            <person name="Spatafora J.W."/>
            <person name="Stachowiak A."/>
            <person name="Turgeon B.G."/>
            <person name="Tyler B.M."/>
            <person name="Vincent D."/>
            <person name="Weissenbach J."/>
            <person name="Amselem J."/>
            <person name="Quesneville H."/>
            <person name="Oliver R.P."/>
            <person name="Wincker P."/>
            <person name="Balesdent M.-H."/>
            <person name="Howlett B.J."/>
        </authorList>
    </citation>
    <scope>NUCLEOTIDE SEQUENCE [LARGE SCALE GENOMIC DNA]</scope>
    <source>
        <strain evidence="7">JN3 / isolate v23.1.3 / race Av1-4-5-6-7-8</strain>
    </source>
</reference>
<dbReference type="PANTHER" id="PTHR11552:SF138">
    <property type="entry name" value="DEHYDROGENASE PKFF-RELATED"/>
    <property type="match status" value="1"/>
</dbReference>
<dbReference type="STRING" id="985895.E5AE28"/>
<evidence type="ECO:0000256" key="2">
    <source>
        <dbReference type="ARBA" id="ARBA00023180"/>
    </source>
</evidence>
<dbReference type="InParanoid" id="E5AE28"/>
<dbReference type="PROSITE" id="PS00624">
    <property type="entry name" value="GMC_OXRED_2"/>
    <property type="match status" value="1"/>
</dbReference>
<dbReference type="SUPFAM" id="SSF51905">
    <property type="entry name" value="FAD/NAD(P)-binding domain"/>
    <property type="match status" value="1"/>
</dbReference>
<evidence type="ECO:0000256" key="4">
    <source>
        <dbReference type="SAM" id="SignalP"/>
    </source>
</evidence>
<dbReference type="InterPro" id="IPR000172">
    <property type="entry name" value="GMC_OxRdtase_N"/>
</dbReference>
<dbReference type="AlphaFoldDB" id="E5AE28"/>
<dbReference type="InterPro" id="IPR012132">
    <property type="entry name" value="GMC_OxRdtase"/>
</dbReference>
<comment type="similarity">
    <text evidence="1">Belongs to the GMC oxidoreductase family.</text>
</comment>
<dbReference type="GO" id="GO:0044550">
    <property type="term" value="P:secondary metabolite biosynthetic process"/>
    <property type="evidence" value="ECO:0007669"/>
    <property type="project" value="TreeGrafter"/>
</dbReference>
<protein>
    <submittedName>
        <fullName evidence="6">Similar to GMC oxidoreductase</fullName>
    </submittedName>
</protein>
<evidence type="ECO:0000256" key="1">
    <source>
        <dbReference type="ARBA" id="ARBA00010790"/>
    </source>
</evidence>
<dbReference type="GO" id="GO:0050660">
    <property type="term" value="F:flavin adenine dinucleotide binding"/>
    <property type="evidence" value="ECO:0007669"/>
    <property type="project" value="InterPro"/>
</dbReference>
<keyword evidence="2" id="KW-0325">Glycoprotein</keyword>
<evidence type="ECO:0000313" key="7">
    <source>
        <dbReference type="Proteomes" id="UP000002668"/>
    </source>
</evidence>
<dbReference type="InterPro" id="IPR036188">
    <property type="entry name" value="FAD/NAD-bd_sf"/>
</dbReference>
<accession>E5AE28</accession>
<dbReference type="OrthoDB" id="269227at2759"/>
<feature type="active site" description="Proton donor" evidence="3">
    <location>
        <position position="557"/>
    </location>
</feature>
<dbReference type="EMBL" id="FP929139">
    <property type="protein sequence ID" value="CBY01467.1"/>
    <property type="molecule type" value="Genomic_DNA"/>
</dbReference>
<dbReference type="eggNOG" id="KOG1238">
    <property type="taxonomic scope" value="Eukaryota"/>
</dbReference>
<dbReference type="HOGENOM" id="CLU_002865_6_3_1"/>
<name>E5AE28_LEPMJ</name>
<dbReference type="VEuPathDB" id="FungiDB:LEMA_P002540.1"/>
<dbReference type="Gene3D" id="3.50.50.60">
    <property type="entry name" value="FAD/NAD(P)-binding domain"/>
    <property type="match status" value="1"/>
</dbReference>
<keyword evidence="7" id="KW-1185">Reference proteome</keyword>
<dbReference type="SUPFAM" id="SSF54373">
    <property type="entry name" value="FAD-linked reductases, C-terminal domain"/>
    <property type="match status" value="1"/>
</dbReference>
<feature type="signal peptide" evidence="4">
    <location>
        <begin position="1"/>
        <end position="18"/>
    </location>
</feature>
<dbReference type="GeneID" id="13290698"/>
<feature type="active site" description="Proton acceptor" evidence="3">
    <location>
        <position position="601"/>
    </location>
</feature>
<dbReference type="Pfam" id="PF05199">
    <property type="entry name" value="GMC_oxred_C"/>
    <property type="match status" value="1"/>
</dbReference>
<dbReference type="Gene3D" id="3.30.560.10">
    <property type="entry name" value="Glucose Oxidase, domain 3"/>
    <property type="match status" value="1"/>
</dbReference>
<dbReference type="InterPro" id="IPR007867">
    <property type="entry name" value="GMC_OxRtase_C"/>
</dbReference>
<sequence>MLLSAITSLALFVTLVRCAPTVRRDHLVARKLLGSSFGVPRNATYDYVVIGGGNSGLTVAARLAEDPAVSVAVVEAGSFYEIENGNLSQIPAYDTSWSGKDPNDVNRVDWGFVTEPQKEMLNAKVHYARGKTLGGCTARNYMAYHRGTTGTYKMWADMVGDESYTFDNFGPYFEKSLNFTEPKGSRALNASAEVDIKTLGNGTGPLSITFSNYANAMSSWVQRGLADIGIHPQQGFTSGTLAGSSYVLENIDATLQTRESSETAYLQPALSKTGLMVFQSTLAKRILFDSKKRATGVLLKSDGHVPYVLSARKEVIVSAGAFQSPQLLMVSGVGPKAALEEHGIPIVADRPGVGQNMWDHVIMGPSYRVNVITSSSLGDPAVLAEAERLYNEKQEGILTNSGGDFLAWEKIPAKLRSSFSNNTLAMLNASFPSDWPEVEYLSMSGFLGYQENYARDAPTDGFNYATVSTALVAPLSRGTVGIRSADMVDAPVIDPRWLSHEADRALVVAGYKRVREMFATSTMQPVLIGPEYFPGANVTSDEDILHVIRQTMSTVYHAACTCAMGRSNDSNAVVDNKARVLGVHGLRVVDAAAFPLLPPGHPVATIYALAEKIADDILKGLDRSEKCPSSPITRPRGDGSTHLSSAITYVVQNQMKTCHGLWLTSYDVGAGCRIIDCVAKMEIRKRDIEKAVQYDGE</sequence>
<organism evidence="6 7">
    <name type="scientific">Leptosphaeria maculans (strain JN3 / isolate v23.1.3 / race Av1-4-5-6-7-8)</name>
    <name type="common">Blackleg fungus</name>
    <name type="synonym">Phoma lingam</name>
    <dbReference type="NCBI Taxonomy" id="985895"/>
    <lineage>
        <taxon>Eukaryota</taxon>
        <taxon>Fungi</taxon>
        <taxon>Dikarya</taxon>
        <taxon>Ascomycota</taxon>
        <taxon>Pezizomycotina</taxon>
        <taxon>Dothideomycetes</taxon>
        <taxon>Pleosporomycetidae</taxon>
        <taxon>Pleosporales</taxon>
        <taxon>Pleosporineae</taxon>
        <taxon>Leptosphaeriaceae</taxon>
        <taxon>Plenodomus</taxon>
        <taxon>Plenodomus lingam/Leptosphaeria maculans species complex</taxon>
    </lineage>
</organism>
<dbReference type="Pfam" id="PF00732">
    <property type="entry name" value="GMC_oxred_N"/>
    <property type="match status" value="1"/>
</dbReference>